<name>A0A6J8B9U9_MYTCO</name>
<dbReference type="Proteomes" id="UP000507470">
    <property type="component" value="Unassembled WGS sequence"/>
</dbReference>
<keyword evidence="1" id="KW-0812">Transmembrane</keyword>
<organism evidence="2 3">
    <name type="scientific">Mytilus coruscus</name>
    <name type="common">Sea mussel</name>
    <dbReference type="NCBI Taxonomy" id="42192"/>
    <lineage>
        <taxon>Eukaryota</taxon>
        <taxon>Metazoa</taxon>
        <taxon>Spiralia</taxon>
        <taxon>Lophotrochozoa</taxon>
        <taxon>Mollusca</taxon>
        <taxon>Bivalvia</taxon>
        <taxon>Autobranchia</taxon>
        <taxon>Pteriomorphia</taxon>
        <taxon>Mytilida</taxon>
        <taxon>Mytiloidea</taxon>
        <taxon>Mytilidae</taxon>
        <taxon>Mytilinae</taxon>
        <taxon>Mytilus</taxon>
    </lineage>
</organism>
<evidence type="ECO:0000256" key="1">
    <source>
        <dbReference type="SAM" id="Phobius"/>
    </source>
</evidence>
<feature type="transmembrane region" description="Helical" evidence="1">
    <location>
        <begin position="127"/>
        <end position="150"/>
    </location>
</feature>
<sequence>MNFNCWQSDIPSKIMKEAQKNISKGLCIHRGVCVLLVCLDFFKSSISYTVSSKKNLQDNLFNDTIYNKLFRPENTVTVEAKYKLQYVISVNKAIEDGRPTEDIDSVEKSTPLKPYSNQELAEFFDNFVFVVFTVLYILILASAPVVAIIWRNNSIAN</sequence>
<evidence type="ECO:0000313" key="2">
    <source>
        <dbReference type="EMBL" id="CAC5379379.1"/>
    </source>
</evidence>
<gene>
    <name evidence="2" type="ORF">MCOR_15453</name>
</gene>
<reference evidence="2 3" key="1">
    <citation type="submission" date="2020-06" db="EMBL/GenBank/DDBJ databases">
        <authorList>
            <person name="Li R."/>
            <person name="Bekaert M."/>
        </authorList>
    </citation>
    <scope>NUCLEOTIDE SEQUENCE [LARGE SCALE GENOMIC DNA]</scope>
    <source>
        <strain evidence="3">wild</strain>
    </source>
</reference>
<protein>
    <submittedName>
        <fullName evidence="2">Uncharacterized protein</fullName>
    </submittedName>
</protein>
<keyword evidence="1" id="KW-1133">Transmembrane helix</keyword>
<dbReference type="AlphaFoldDB" id="A0A6J8B9U9"/>
<accession>A0A6J8B9U9</accession>
<evidence type="ECO:0000313" key="3">
    <source>
        <dbReference type="Proteomes" id="UP000507470"/>
    </source>
</evidence>
<proteinExistence type="predicted"/>
<keyword evidence="3" id="KW-1185">Reference proteome</keyword>
<keyword evidence="1" id="KW-0472">Membrane</keyword>
<dbReference type="EMBL" id="CACVKT020002698">
    <property type="protein sequence ID" value="CAC5379379.1"/>
    <property type="molecule type" value="Genomic_DNA"/>
</dbReference>